<dbReference type="SMART" id="SM00255">
    <property type="entry name" value="TIR"/>
    <property type="match status" value="1"/>
</dbReference>
<keyword evidence="9" id="KW-0238">DNA-binding</keyword>
<dbReference type="EC" id="3.2.2.6" evidence="1"/>
<dbReference type="FunFam" id="3.80.10.10:FF:000845">
    <property type="entry name" value="Disease resistance protein (TIR-NBS-LRR class)"/>
    <property type="match status" value="1"/>
</dbReference>
<keyword evidence="3" id="KW-0677">Repeat</keyword>
<keyword evidence="6" id="KW-0520">NAD</keyword>
<dbReference type="InterPro" id="IPR044974">
    <property type="entry name" value="Disease_R_plants"/>
</dbReference>
<evidence type="ECO:0000259" key="8">
    <source>
        <dbReference type="PROSITE" id="PS50104"/>
    </source>
</evidence>
<organism evidence="9 10">
    <name type="scientific">Arabidopsis thaliana x Arabidopsis arenosa</name>
    <dbReference type="NCBI Taxonomy" id="1240361"/>
    <lineage>
        <taxon>Eukaryota</taxon>
        <taxon>Viridiplantae</taxon>
        <taxon>Streptophyta</taxon>
        <taxon>Embryophyta</taxon>
        <taxon>Tracheophyta</taxon>
        <taxon>Spermatophyta</taxon>
        <taxon>Magnoliopsida</taxon>
        <taxon>eudicotyledons</taxon>
        <taxon>Gunneridae</taxon>
        <taxon>Pentapetalae</taxon>
        <taxon>rosids</taxon>
        <taxon>malvids</taxon>
        <taxon>Brassicales</taxon>
        <taxon>Brassicaceae</taxon>
        <taxon>Camelineae</taxon>
        <taxon>Arabidopsis</taxon>
    </lineage>
</organism>
<comment type="catalytic activity">
    <reaction evidence="7">
        <text>NAD(+) + H2O = ADP-D-ribose + nicotinamide + H(+)</text>
        <dbReference type="Rhea" id="RHEA:16301"/>
        <dbReference type="ChEBI" id="CHEBI:15377"/>
        <dbReference type="ChEBI" id="CHEBI:15378"/>
        <dbReference type="ChEBI" id="CHEBI:17154"/>
        <dbReference type="ChEBI" id="CHEBI:57540"/>
        <dbReference type="ChEBI" id="CHEBI:57967"/>
        <dbReference type="EC" id="3.2.2.6"/>
    </reaction>
    <physiologicalReaction direction="left-to-right" evidence="7">
        <dbReference type="Rhea" id="RHEA:16302"/>
    </physiologicalReaction>
</comment>
<evidence type="ECO:0000313" key="10">
    <source>
        <dbReference type="Proteomes" id="UP000694240"/>
    </source>
</evidence>
<dbReference type="GO" id="GO:0006952">
    <property type="term" value="P:defense response"/>
    <property type="evidence" value="ECO:0007669"/>
    <property type="project" value="UniProtKB-KW"/>
</dbReference>
<keyword evidence="10" id="KW-1185">Reference proteome</keyword>
<evidence type="ECO:0000256" key="6">
    <source>
        <dbReference type="ARBA" id="ARBA00023027"/>
    </source>
</evidence>
<dbReference type="PROSITE" id="PS50104">
    <property type="entry name" value="TIR"/>
    <property type="match status" value="1"/>
</dbReference>
<gene>
    <name evidence="9" type="ORF">ISN45_At01g056290</name>
</gene>
<evidence type="ECO:0000313" key="9">
    <source>
        <dbReference type="EMBL" id="KAG7650693.1"/>
    </source>
</evidence>
<dbReference type="GO" id="GO:0007165">
    <property type="term" value="P:signal transduction"/>
    <property type="evidence" value="ECO:0007669"/>
    <property type="project" value="InterPro"/>
</dbReference>
<dbReference type="Pfam" id="PF23282">
    <property type="entry name" value="WHD_ROQ1"/>
    <property type="match status" value="1"/>
</dbReference>
<dbReference type="InterPro" id="IPR002182">
    <property type="entry name" value="NB-ARC"/>
</dbReference>
<name>A0A8T2GTT4_9BRAS</name>
<dbReference type="Pfam" id="PF01582">
    <property type="entry name" value="TIR"/>
    <property type="match status" value="1"/>
</dbReference>
<feature type="domain" description="TIR" evidence="8">
    <location>
        <begin position="61"/>
        <end position="225"/>
    </location>
</feature>
<dbReference type="GO" id="GO:0003677">
    <property type="term" value="F:DNA binding"/>
    <property type="evidence" value="ECO:0007669"/>
    <property type="project" value="UniProtKB-KW"/>
</dbReference>
<dbReference type="GO" id="GO:0043531">
    <property type="term" value="F:ADP binding"/>
    <property type="evidence" value="ECO:0007669"/>
    <property type="project" value="InterPro"/>
</dbReference>
<keyword evidence="4" id="KW-0378">Hydrolase</keyword>
<comment type="caution">
    <text evidence="9">The sequence shown here is derived from an EMBL/GenBank/DDBJ whole genome shotgun (WGS) entry which is preliminary data.</text>
</comment>
<dbReference type="Pfam" id="PF20160">
    <property type="entry name" value="C-JID"/>
    <property type="match status" value="1"/>
</dbReference>
<dbReference type="InterPro" id="IPR000157">
    <property type="entry name" value="TIR_dom"/>
</dbReference>
<evidence type="ECO:0000256" key="3">
    <source>
        <dbReference type="ARBA" id="ARBA00022737"/>
    </source>
</evidence>
<dbReference type="Pfam" id="PF07725">
    <property type="entry name" value="LRR_3"/>
    <property type="match status" value="1"/>
</dbReference>
<evidence type="ECO:0000256" key="2">
    <source>
        <dbReference type="ARBA" id="ARBA00022614"/>
    </source>
</evidence>
<dbReference type="FunFam" id="3.40.50.10140:FF:000007">
    <property type="entry name" value="Disease resistance protein (TIR-NBS-LRR class)"/>
    <property type="match status" value="1"/>
</dbReference>
<evidence type="ECO:0000256" key="5">
    <source>
        <dbReference type="ARBA" id="ARBA00022821"/>
    </source>
</evidence>
<keyword evidence="2" id="KW-0433">Leucine-rich repeat</keyword>
<accession>A0A8T2GTT4</accession>
<protein>
    <recommendedName>
        <fullName evidence="1">ADP-ribosyl cyclase/cyclic ADP-ribose hydrolase</fullName>
        <ecNumber evidence="1">3.2.2.6</ecNumber>
    </recommendedName>
</protein>
<evidence type="ECO:0000256" key="1">
    <source>
        <dbReference type="ARBA" id="ARBA00011982"/>
    </source>
</evidence>
<dbReference type="EMBL" id="JAEFBK010000001">
    <property type="protein sequence ID" value="KAG7650693.1"/>
    <property type="molecule type" value="Genomic_DNA"/>
</dbReference>
<dbReference type="FunFam" id="1.10.8.430:FF:000002">
    <property type="entry name" value="Disease resistance protein (TIR-NBS-LRR class)"/>
    <property type="match status" value="1"/>
</dbReference>
<keyword evidence="5" id="KW-0611">Plant defense</keyword>
<dbReference type="GO" id="GO:0061809">
    <property type="term" value="F:NAD+ nucleosidase activity, cyclic ADP-ribose generating"/>
    <property type="evidence" value="ECO:0007669"/>
    <property type="project" value="UniProtKB-EC"/>
</dbReference>
<evidence type="ECO:0000256" key="4">
    <source>
        <dbReference type="ARBA" id="ARBA00022801"/>
    </source>
</evidence>
<dbReference type="AlphaFoldDB" id="A0A8T2GTT4"/>
<dbReference type="FunFam" id="3.40.50.300:FF:001002">
    <property type="entry name" value="Disease resistance protein (TIR-NBS-LRR class)"/>
    <property type="match status" value="1"/>
</dbReference>
<dbReference type="InterPro" id="IPR058192">
    <property type="entry name" value="WHD_ROQ1-like"/>
</dbReference>
<dbReference type="PANTHER" id="PTHR11017">
    <property type="entry name" value="LEUCINE-RICH REPEAT-CONTAINING PROTEIN"/>
    <property type="match status" value="1"/>
</dbReference>
<dbReference type="InterPro" id="IPR045344">
    <property type="entry name" value="C-JID"/>
</dbReference>
<evidence type="ECO:0000256" key="7">
    <source>
        <dbReference type="ARBA" id="ARBA00047304"/>
    </source>
</evidence>
<dbReference type="Pfam" id="PF00931">
    <property type="entry name" value="NB-ARC"/>
    <property type="match status" value="1"/>
</dbReference>
<sequence>MTSMIASRQQSQRSCPICATPSAIGFFTLFRKFRLQQNNKEIDSSTISSSSVPSSSSSHKWTHQVFPSFRGEDVRRGFLSHIHKEFQRKGITPFIDNEIKRGESIGLEIIHAIRESKIAIVLLSRNYASSSWCLDELVEIMKCKEEFSQIVIPIFYRVDPSDVKKLTGNFGNVFKNNCVGKTNEVIRKWRQALAKVGTTTGYDSRNWDNEATMIENIATDISNMLNYSTPSRDFDGLIGMRAHMKVMKPMLCLHSDEVRMIGIWGPSGIGKTTIARILFSQFSDSFELSVFMENVKELMYTRPVCSDEYSAKLHLQKQFMSQIINHKDIEIPHLGVVEDRLKDKKVFIVLDNIDQSIQLDAIAKESRWFGHGSRIIITTQDRKLLKAHDGINHIYNVNFPSAYEACQIFCMYAFGQKFPKDGFEELAWEVAKLLGGLPLGLRVMGSHFRGMSKHEWINALPRLRTRLDANIQSILKFSYNALCEEDKDLFLYIACLFNNKRIEKVEEHLAEKSLNVKQGLHVLTEKSLISIEGGRIKMHNLLEQLGKEIVRHGLGHQPIREPGKRQFLVDTRDICELLTNDTGSKSVIGIHFYSSELSSELNISERAFEGMPNLKFLRFYYRYGDESDKLYLPQGLNYLSQKLKILEWDHFPLTCMPSNFCTEYLVELNMRFSKLHKLWEGNRPLANLKWMYLNHSKILKELPDLSTATNLQELFLVKCSSLVELPSSIGKATNLQKLYLNMCTSLVELPSSIGNLHKLQKLTLNGCSKLEVLPANINLESLDELDLTDCLVLKRFPEISTNIKVLKLLRTTIKEVPSSIKSWPRLRDLELSYNQNLKGFMHALDIITTMYFNDIEMQEIPLWVKKISRLQTLILNGCKKLVSLPQLPDSLSYLKVVNCESLERLDCSFHNPKISLGFVNCLKLNKEAKELIIQVTTKFTVLPGREVPVYFTHRTKNGSSLRVNLNRRPLSTASRFKACILLVNKDCKENEVKEVFGRKMMKASYCIIELGLDVQCRPTHHFLPPSLTEHLYIFDFEADVTSNELFCDFQVDSNEMVIKECGIIQL</sequence>
<dbReference type="Proteomes" id="UP000694240">
    <property type="component" value="Chromosome 1"/>
</dbReference>
<dbReference type="InterPro" id="IPR011713">
    <property type="entry name" value="Leu-rich_rpt_3"/>
</dbReference>
<proteinExistence type="predicted"/>
<dbReference type="PANTHER" id="PTHR11017:SF411">
    <property type="entry name" value="ADP-RIBOSYL CYCLASE_CYCLIC ADP-RIBOSE HYDROLASE-RELATED"/>
    <property type="match status" value="1"/>
</dbReference>
<reference evidence="9 10" key="1">
    <citation type="submission" date="2020-12" db="EMBL/GenBank/DDBJ databases">
        <title>Concerted genomic and epigenomic changes stabilize Arabidopsis allopolyploids.</title>
        <authorList>
            <person name="Chen Z."/>
        </authorList>
    </citation>
    <scope>NUCLEOTIDE SEQUENCE [LARGE SCALE GENOMIC DNA]</scope>
    <source>
        <strain evidence="9">Allo738</strain>
        <tissue evidence="9">Leaf</tissue>
    </source>
</reference>